<dbReference type="GO" id="GO:0005794">
    <property type="term" value="C:Golgi apparatus"/>
    <property type="evidence" value="ECO:0007669"/>
    <property type="project" value="TreeGrafter"/>
</dbReference>
<comment type="caution">
    <text evidence="4">The sequence shown here is derived from an EMBL/GenBank/DDBJ whole genome shotgun (WGS) entry which is preliminary data.</text>
</comment>
<organism evidence="4 5">
    <name type="scientific">Littorina saxatilis</name>
    <dbReference type="NCBI Taxonomy" id="31220"/>
    <lineage>
        <taxon>Eukaryota</taxon>
        <taxon>Metazoa</taxon>
        <taxon>Spiralia</taxon>
        <taxon>Lophotrochozoa</taxon>
        <taxon>Mollusca</taxon>
        <taxon>Gastropoda</taxon>
        <taxon>Caenogastropoda</taxon>
        <taxon>Littorinimorpha</taxon>
        <taxon>Littorinoidea</taxon>
        <taxon>Littorinidae</taxon>
        <taxon>Littorina</taxon>
    </lineage>
</organism>
<accession>A0AAN9GLE1</accession>
<dbReference type="AlphaFoldDB" id="A0AAN9GLE1"/>
<feature type="compositionally biased region" description="Low complexity" evidence="2">
    <location>
        <begin position="282"/>
        <end position="295"/>
    </location>
</feature>
<dbReference type="EMBL" id="JBAMIC010000002">
    <property type="protein sequence ID" value="KAK7112246.1"/>
    <property type="molecule type" value="Genomic_DNA"/>
</dbReference>
<evidence type="ECO:0000256" key="1">
    <source>
        <dbReference type="ARBA" id="ARBA00004184"/>
    </source>
</evidence>
<sequence>MMWIFAHALLFPFLLLVPGGVDALSWVPPGPVEEVRKYDLCEGQNLSVPWNLTTDPLENIVSIKWTWKSGATSEERELASLLPGDSVNATDSRVGHVGSAGITINNVSASDTGDIEVKVTLQNQSSQLVVTHVARLLVMVGPDLENEKLTLEVDYTPYQTKTGVSYATLRCGRFRHRGVPTVHPMIETPDGQSVSIAAHNDHEYIYPLDPDSTTVGRYRCQLPAKNVCQDADLRSNVVDVKANDIRLNKLEHLLSQLQQEHDHDKQTLQNTLKQTKQEQDQTKQTLQNTQQGLKQTKQELKQTKQEQDQTKQTLQNTQQGLKQTKQELKQAKQEQDQTKQTLQNTQQGLKQTKQELNQAKQEQDQTKQTLQNTQQGLKQTKQELNQAKQEQDQTKQTLQNTQQGLKQTKQELNQAKQEQDQTKQELEQTKKTLEGVKRDVQRKYLASVSSERHSVMLRVVSGLPVI</sequence>
<dbReference type="Proteomes" id="UP001374579">
    <property type="component" value="Unassembled WGS sequence"/>
</dbReference>
<proteinExistence type="predicted"/>
<feature type="compositionally biased region" description="Basic and acidic residues" evidence="2">
    <location>
        <begin position="324"/>
        <end position="337"/>
    </location>
</feature>
<feature type="signal peptide" evidence="3">
    <location>
        <begin position="1"/>
        <end position="23"/>
    </location>
</feature>
<evidence type="ECO:0000256" key="3">
    <source>
        <dbReference type="SAM" id="SignalP"/>
    </source>
</evidence>
<keyword evidence="5" id="KW-1185">Reference proteome</keyword>
<reference evidence="4 5" key="1">
    <citation type="submission" date="2024-02" db="EMBL/GenBank/DDBJ databases">
        <title>Chromosome-scale genome assembly of the rough periwinkle Littorina saxatilis.</title>
        <authorList>
            <person name="De Jode A."/>
            <person name="Faria R."/>
            <person name="Formenti G."/>
            <person name="Sims Y."/>
            <person name="Smith T.P."/>
            <person name="Tracey A."/>
            <person name="Wood J.M.D."/>
            <person name="Zagrodzka Z.B."/>
            <person name="Johannesson K."/>
            <person name="Butlin R.K."/>
            <person name="Leder E.H."/>
        </authorList>
    </citation>
    <scope>NUCLEOTIDE SEQUENCE [LARGE SCALE GENOMIC DNA]</scope>
    <source>
        <strain evidence="4">Snail1</strain>
        <tissue evidence="4">Muscle</tissue>
    </source>
</reference>
<comment type="subcellular location">
    <subcellularLocation>
        <location evidence="1">Endomembrane system</location>
        <topology evidence="1">Peripheral membrane protein</topology>
    </subcellularLocation>
</comment>
<dbReference type="PANTHER" id="PTHR23157:SF25">
    <property type="entry name" value="GRIP AND COILED-COIL DOMAIN-CONTAINING PROTEIN 1"/>
    <property type="match status" value="1"/>
</dbReference>
<feature type="region of interest" description="Disordered" evidence="2">
    <location>
        <begin position="273"/>
        <end position="431"/>
    </location>
</feature>
<feature type="chain" id="PRO_5042973447" evidence="3">
    <location>
        <begin position="24"/>
        <end position="466"/>
    </location>
</feature>
<feature type="compositionally biased region" description="Basic and acidic residues" evidence="2">
    <location>
        <begin position="417"/>
        <end position="431"/>
    </location>
</feature>
<dbReference type="PANTHER" id="PTHR23157">
    <property type="entry name" value="GRIP AND COILED-COIL DOMAIN-CONTAINING PROTEIN 1"/>
    <property type="match status" value="1"/>
</dbReference>
<evidence type="ECO:0000256" key="2">
    <source>
        <dbReference type="SAM" id="MobiDB-lite"/>
    </source>
</evidence>
<dbReference type="SUPFAM" id="SSF57997">
    <property type="entry name" value="Tropomyosin"/>
    <property type="match status" value="1"/>
</dbReference>
<evidence type="ECO:0000313" key="5">
    <source>
        <dbReference type="Proteomes" id="UP001374579"/>
    </source>
</evidence>
<feature type="compositionally biased region" description="Basic and acidic residues" evidence="2">
    <location>
        <begin position="296"/>
        <end position="309"/>
    </location>
</feature>
<evidence type="ECO:0000313" key="4">
    <source>
        <dbReference type="EMBL" id="KAK7112246.1"/>
    </source>
</evidence>
<feature type="compositionally biased region" description="Polar residues" evidence="2">
    <location>
        <begin position="338"/>
        <end position="416"/>
    </location>
</feature>
<protein>
    <submittedName>
        <fullName evidence="4">Uncharacterized protein</fullName>
    </submittedName>
</protein>
<name>A0AAN9GLE1_9CAEN</name>
<gene>
    <name evidence="4" type="ORF">V1264_011725</name>
</gene>
<dbReference type="InterPro" id="IPR051952">
    <property type="entry name" value="Golgi-autophagy_related"/>
</dbReference>
<keyword evidence="3" id="KW-0732">Signal</keyword>